<organism evidence="2 3">
    <name type="scientific">Arabidopsis thaliana x Arabidopsis arenosa</name>
    <dbReference type="NCBI Taxonomy" id="1240361"/>
    <lineage>
        <taxon>Eukaryota</taxon>
        <taxon>Viridiplantae</taxon>
        <taxon>Streptophyta</taxon>
        <taxon>Embryophyta</taxon>
        <taxon>Tracheophyta</taxon>
        <taxon>Spermatophyta</taxon>
        <taxon>Magnoliopsida</taxon>
        <taxon>eudicotyledons</taxon>
        <taxon>Gunneridae</taxon>
        <taxon>Pentapetalae</taxon>
        <taxon>rosids</taxon>
        <taxon>malvids</taxon>
        <taxon>Brassicales</taxon>
        <taxon>Brassicaceae</taxon>
        <taxon>Camelineae</taxon>
        <taxon>Arabidopsis</taxon>
    </lineage>
</organism>
<protein>
    <recommendedName>
        <fullName evidence="4">Transmembrane protein</fullName>
    </recommendedName>
</protein>
<dbReference type="AlphaFoldDB" id="A0A8T2E7F9"/>
<keyword evidence="1" id="KW-0472">Membrane</keyword>
<sequence length="40" mass="4496">MYTINKPTKEALSDMGFGPWNLGFGCMFTCEIVVIFFTVS</sequence>
<feature type="transmembrane region" description="Helical" evidence="1">
    <location>
        <begin position="20"/>
        <end position="39"/>
    </location>
</feature>
<evidence type="ECO:0008006" key="4">
    <source>
        <dbReference type="Google" id="ProtNLM"/>
    </source>
</evidence>
<dbReference type="EMBL" id="JAEFBK010000004">
    <property type="protein sequence ID" value="KAG7617974.1"/>
    <property type="molecule type" value="Genomic_DNA"/>
</dbReference>
<feature type="non-terminal residue" evidence="2">
    <location>
        <position position="40"/>
    </location>
</feature>
<dbReference type="PROSITE" id="PS51257">
    <property type="entry name" value="PROKAR_LIPOPROTEIN"/>
    <property type="match status" value="1"/>
</dbReference>
<comment type="caution">
    <text evidence="2">The sequence shown here is derived from an EMBL/GenBank/DDBJ whole genome shotgun (WGS) entry which is preliminary data.</text>
</comment>
<proteinExistence type="predicted"/>
<accession>A0A8T2E7F9</accession>
<evidence type="ECO:0000313" key="3">
    <source>
        <dbReference type="Proteomes" id="UP000694240"/>
    </source>
</evidence>
<evidence type="ECO:0000313" key="2">
    <source>
        <dbReference type="EMBL" id="KAG7617974.1"/>
    </source>
</evidence>
<gene>
    <name evidence="2" type="ORF">ISN45_At04g032870</name>
</gene>
<keyword evidence="1" id="KW-1133">Transmembrane helix</keyword>
<reference evidence="2 3" key="1">
    <citation type="submission" date="2020-12" db="EMBL/GenBank/DDBJ databases">
        <title>Concerted genomic and epigenomic changes stabilize Arabidopsis allopolyploids.</title>
        <authorList>
            <person name="Chen Z."/>
        </authorList>
    </citation>
    <scope>NUCLEOTIDE SEQUENCE [LARGE SCALE GENOMIC DNA]</scope>
    <source>
        <strain evidence="2">Allo738</strain>
        <tissue evidence="2">Leaf</tissue>
    </source>
</reference>
<evidence type="ECO:0000256" key="1">
    <source>
        <dbReference type="SAM" id="Phobius"/>
    </source>
</evidence>
<name>A0A8T2E7F9_9BRAS</name>
<dbReference type="Proteomes" id="UP000694240">
    <property type="component" value="Chromosome 4"/>
</dbReference>
<keyword evidence="1" id="KW-0812">Transmembrane</keyword>
<keyword evidence="3" id="KW-1185">Reference proteome</keyword>